<dbReference type="RefSeq" id="WP_072723167.1">
    <property type="nucleotide sequence ID" value="NZ_FQXH01000005.1"/>
</dbReference>
<evidence type="ECO:0000256" key="2">
    <source>
        <dbReference type="ARBA" id="ARBA00005013"/>
    </source>
</evidence>
<reference evidence="9" key="1">
    <citation type="submission" date="2016-11" db="EMBL/GenBank/DDBJ databases">
        <authorList>
            <person name="Varghese N."/>
            <person name="Submissions S."/>
        </authorList>
    </citation>
    <scope>NUCLEOTIDE SEQUENCE [LARGE SCALE GENOMIC DNA]</scope>
    <source>
        <strain evidence="9">DSM 15285</strain>
    </source>
</reference>
<evidence type="ECO:0000259" key="7">
    <source>
        <dbReference type="SMART" id="SM00905"/>
    </source>
</evidence>
<dbReference type="InterPro" id="IPR006156">
    <property type="entry name" value="Dihydroneopterin_aldolase"/>
</dbReference>
<feature type="domain" description="Dihydroneopterin aldolase/epimerase" evidence="7">
    <location>
        <begin position="4"/>
        <end position="117"/>
    </location>
</feature>
<evidence type="ECO:0000313" key="9">
    <source>
        <dbReference type="Proteomes" id="UP000242520"/>
    </source>
</evidence>
<dbReference type="NCBIfam" id="TIGR00526">
    <property type="entry name" value="folB_dom"/>
    <property type="match status" value="1"/>
</dbReference>
<dbReference type="GO" id="GO:0046654">
    <property type="term" value="P:tetrahydrofolate biosynthetic process"/>
    <property type="evidence" value="ECO:0007669"/>
    <property type="project" value="UniProtKB-UniRule"/>
</dbReference>
<proteinExistence type="inferred from homology"/>
<protein>
    <recommendedName>
        <fullName evidence="6">7,8-dihydroneopterin aldolase</fullName>
        <ecNumber evidence="6">4.1.2.25</ecNumber>
    </recommendedName>
</protein>
<dbReference type="EC" id="4.1.2.25" evidence="6"/>
<evidence type="ECO:0000256" key="5">
    <source>
        <dbReference type="ARBA" id="ARBA00023239"/>
    </source>
</evidence>
<dbReference type="FunFam" id="3.30.1130.10:FF:000003">
    <property type="entry name" value="7,8-dihydroneopterin aldolase"/>
    <property type="match status" value="1"/>
</dbReference>
<dbReference type="AlphaFoldDB" id="A0A1M5P427"/>
<dbReference type="Pfam" id="PF02152">
    <property type="entry name" value="FolB"/>
    <property type="match status" value="1"/>
</dbReference>
<dbReference type="GO" id="GO:0005737">
    <property type="term" value="C:cytoplasm"/>
    <property type="evidence" value="ECO:0007669"/>
    <property type="project" value="TreeGrafter"/>
</dbReference>
<dbReference type="CDD" id="cd00534">
    <property type="entry name" value="DHNA_DHNTPE"/>
    <property type="match status" value="1"/>
</dbReference>
<comment type="catalytic activity">
    <reaction evidence="1 6">
        <text>7,8-dihydroneopterin = 6-hydroxymethyl-7,8-dihydropterin + glycolaldehyde</text>
        <dbReference type="Rhea" id="RHEA:10540"/>
        <dbReference type="ChEBI" id="CHEBI:17001"/>
        <dbReference type="ChEBI" id="CHEBI:17071"/>
        <dbReference type="ChEBI" id="CHEBI:44841"/>
        <dbReference type="EC" id="4.1.2.25"/>
    </reaction>
</comment>
<dbReference type="UniPathway" id="UPA00077">
    <property type="reaction ID" value="UER00154"/>
</dbReference>
<evidence type="ECO:0000256" key="6">
    <source>
        <dbReference type="RuleBase" id="RU362079"/>
    </source>
</evidence>
<dbReference type="Gene3D" id="3.30.1130.10">
    <property type="match status" value="1"/>
</dbReference>
<dbReference type="SUPFAM" id="SSF55620">
    <property type="entry name" value="Tetrahydrobiopterin biosynthesis enzymes-like"/>
    <property type="match status" value="1"/>
</dbReference>
<evidence type="ECO:0000256" key="4">
    <source>
        <dbReference type="ARBA" id="ARBA00022909"/>
    </source>
</evidence>
<dbReference type="STRING" id="1123350.SAMN02744040_00378"/>
<gene>
    <name evidence="8" type="ORF">SAMN02744040_00378</name>
</gene>
<name>A0A1M5P427_9FIRM</name>
<comment type="function">
    <text evidence="6">Catalyzes the conversion of 7,8-dihydroneopterin to 6-hydroxymethyl-7,8-dihydropterin.</text>
</comment>
<comment type="similarity">
    <text evidence="3 6">Belongs to the DHNA family.</text>
</comment>
<dbReference type="InterPro" id="IPR006157">
    <property type="entry name" value="FolB_dom"/>
</dbReference>
<keyword evidence="9" id="KW-1185">Reference proteome</keyword>
<evidence type="ECO:0000256" key="1">
    <source>
        <dbReference type="ARBA" id="ARBA00001353"/>
    </source>
</evidence>
<dbReference type="NCBIfam" id="TIGR00525">
    <property type="entry name" value="folB"/>
    <property type="match status" value="1"/>
</dbReference>
<comment type="pathway">
    <text evidence="2 6">Cofactor biosynthesis; tetrahydrofolate biosynthesis; 2-amino-4-hydroxy-6-hydroxymethyl-7,8-dihydropteridine diphosphate from 7,8-dihydroneopterin triphosphate: step 3/4.</text>
</comment>
<keyword evidence="4 6" id="KW-0289">Folate biosynthesis</keyword>
<dbReference type="EMBL" id="FQXH01000005">
    <property type="protein sequence ID" value="SHG96566.1"/>
    <property type="molecule type" value="Genomic_DNA"/>
</dbReference>
<dbReference type="SMART" id="SM00905">
    <property type="entry name" value="FolB"/>
    <property type="match status" value="1"/>
</dbReference>
<evidence type="ECO:0000313" key="8">
    <source>
        <dbReference type="EMBL" id="SHG96566.1"/>
    </source>
</evidence>
<dbReference type="PANTHER" id="PTHR42844:SF1">
    <property type="entry name" value="DIHYDRONEOPTERIN ALDOLASE 1-RELATED"/>
    <property type="match status" value="1"/>
</dbReference>
<sequence>MDKIILNNLGFYGYHGVFKEENVLGQKFFIDIELYLDLKKAGQTDDVSKSVSYADVYELVKNICENKRYNLLEALAENISKEIFSSFVLVEEIMVRVKKPEAPVNAMFDYFGVEIRRKRDE</sequence>
<accession>A0A1M5P427</accession>
<organism evidence="8 9">
    <name type="scientific">Tepidibacter thalassicus DSM 15285</name>
    <dbReference type="NCBI Taxonomy" id="1123350"/>
    <lineage>
        <taxon>Bacteria</taxon>
        <taxon>Bacillati</taxon>
        <taxon>Bacillota</taxon>
        <taxon>Clostridia</taxon>
        <taxon>Peptostreptococcales</taxon>
        <taxon>Peptostreptococcaceae</taxon>
        <taxon>Tepidibacter</taxon>
    </lineage>
</organism>
<evidence type="ECO:0000256" key="3">
    <source>
        <dbReference type="ARBA" id="ARBA00005708"/>
    </source>
</evidence>
<dbReference type="GO" id="GO:0046656">
    <property type="term" value="P:folic acid biosynthetic process"/>
    <property type="evidence" value="ECO:0007669"/>
    <property type="project" value="UniProtKB-UniRule"/>
</dbReference>
<dbReference type="InterPro" id="IPR043133">
    <property type="entry name" value="GTP-CH-I_C/QueF"/>
</dbReference>
<dbReference type="Proteomes" id="UP000242520">
    <property type="component" value="Unassembled WGS sequence"/>
</dbReference>
<keyword evidence="5 6" id="KW-0456">Lyase</keyword>
<dbReference type="OrthoDB" id="9808041at2"/>
<dbReference type="PANTHER" id="PTHR42844">
    <property type="entry name" value="DIHYDRONEOPTERIN ALDOLASE 1-RELATED"/>
    <property type="match status" value="1"/>
</dbReference>
<dbReference type="GO" id="GO:0004150">
    <property type="term" value="F:dihydroneopterin aldolase activity"/>
    <property type="evidence" value="ECO:0007669"/>
    <property type="project" value="UniProtKB-UniRule"/>
</dbReference>